<keyword evidence="9" id="KW-0227">DNA damage</keyword>
<dbReference type="Gene3D" id="3.90.1600.10">
    <property type="entry name" value="Palm domain of DNA polymerase"/>
    <property type="match status" value="1"/>
</dbReference>
<feature type="region of interest" description="Disordered" evidence="21">
    <location>
        <begin position="559"/>
        <end position="582"/>
    </location>
</feature>
<accession>A0AA48L468</accession>
<dbReference type="InterPro" id="IPR006133">
    <property type="entry name" value="DNA-dir_DNA_pol_B_exonuc"/>
</dbReference>
<evidence type="ECO:0000259" key="22">
    <source>
        <dbReference type="Pfam" id="PF00136"/>
    </source>
</evidence>
<evidence type="ECO:0000256" key="7">
    <source>
        <dbReference type="ARBA" id="ARBA00022705"/>
    </source>
</evidence>
<evidence type="ECO:0000256" key="2">
    <source>
        <dbReference type="ARBA" id="ARBA00004123"/>
    </source>
</evidence>
<evidence type="ECO:0000256" key="12">
    <source>
        <dbReference type="ARBA" id="ARBA00022932"/>
    </source>
</evidence>
<reference evidence="26" key="1">
    <citation type="journal article" date="2023" name="BMC Genomics">
        <title>Chromosome-level genome assemblies of Cutaneotrichosporon spp. (Trichosporonales, Basidiomycota) reveal imbalanced evolution between nucleotide sequences and chromosome synteny.</title>
        <authorList>
            <person name="Kobayashi Y."/>
            <person name="Kayamori A."/>
            <person name="Aoki K."/>
            <person name="Shiwa Y."/>
            <person name="Matsutani M."/>
            <person name="Fujita N."/>
            <person name="Sugita T."/>
            <person name="Iwasaki W."/>
            <person name="Tanaka N."/>
            <person name="Takashima M."/>
        </authorList>
    </citation>
    <scope>NUCLEOTIDE SEQUENCE</scope>
    <source>
        <strain evidence="26">HIS019</strain>
    </source>
</reference>
<evidence type="ECO:0000256" key="10">
    <source>
        <dbReference type="ARBA" id="ARBA00022771"/>
    </source>
</evidence>
<sequence>MSTQGGPEGESALRLRITHIMSSQAHPLASLRADYVPPTLPTAVPPGVVPSSFPVLRIFGTTTSRQKICVNVHLAYPYFYVPFPMDSMDPLRPERVVRLCQRFAVSLNHAICLAIRQNPTGPSAMGAFAGGTDPRHLHVLSVVLVKGIPFYGYHVGYSYWLKVSLANPNRMRVAVEQLHKPVVLGKVWQPHEAHLSHVLQFMCDFDLYGCGWLDLSGGLFRHPLPEVGEEDPPGWLTSETIPSHMAYSPNISPPRDTYSSLEIDVLPHQILNRYRLAERPLHQDFIELLHQPLHPEEKLVPAMKELWEDERRRRAAKGLGTSEAALLPVSGGGRGRSMAELGYKVDGSDVENHGGDWKISPELWDILEERMSVERRRRSRLTFDQVSHALQTGANGERKKYDRWIMTAFEAVSAGWPKRTQTQKTQRIRSSPPSSQAPPSPPPEEEEEHNPFEFATQASQEHVEAEVDATQVQEDDGEEAEPGEREHLMAVREAEAFRATQVAIGDDDITRFLKTQVGESRVSTPALDTSPSKSGSSARRRAIEEAGFGDLSALAMSPARLSSPNPYAPSTPTRQNGGSTPRSLVRNFFAQHSSRVATPTKPRLSPNTVVLPETRRSFTAWTPSPQEAESRPVQHKEEEDHVPMLTEIKACKTPELPPPNAQPSPLIPFSTLKHALSPTLLTRRPGPSPTMLNTAVDATPTQQRLNAADAHATQRPTKRVRLSSPTQPFPALANPSQSSQTCHSSHKSHPSHPSHPSRPSQSSQPHPSGGETSNSSGPDLALDAWTFADAPPPKQHVVESMASYGLDTVEYPTPFYSNPADVPPRPKQFAGRVFNVKTNTVAELPPFEGEATPRHWLRTRRAEGDRGSSKRGWEYGAPPPCKRVVVDWCAKEDAEEARIKLAASQLAGPTQKNKYGFKLTQRLARREQQNMSVLLLEVFGELPLADVQLTSAPSRGQLLPDPAEDEMAAVFFCFQNDDESLPDTVNHTGYHAGYVLVGSEQTAERRARLDGIPCFYVESELDLINWVIDTVRQWDPDVLAGWELHNASWGYLAARASQGFGTDFADDISRLVSSNGPIRKDAYSEHHTSVFKVAGRHVLNIWRILRSEVTLNIYTFENCVFHVLRQRIPHFTAGALTALWRSKTPDHTARVLGILFQRVVLYAELIDAAEVVSKNAEFGRVFGVDFDAVVFRGSQFKVESFLFRLAKPESFILVTPSRAQVGLQNAPFAVPLIAEPESKYYSHPVIVLDFQSLYPSVMIAYNICYSTCLGRVEKFKGTDKFGFTELKVSDGMLELLKDYLTVTPNGMVFVKPAVRKSLLAKMLGEILDTRVMVKHAMKGARGDKALNQLLNARQLALKLMANVTYGYTSATYSGRMPCIEIADSIVQTGRETLEKAQELIHSRPEWDATVVYGDTDSLFVSLPGRSKEQAFKIGHDIARAVTAINPKPVTLKFEKVYMGCILMAKKRYVGFKYERPDETEPSFDAKGIETIRRDGFPAQAKLEEVCLKMLFRGNDLSEIKAHCRSEWGKILAGRVSIQDFIIAKEVRLGTYSTKVPPPPGAAVAFRRILKDPRDEPQYAERVPYVISNAEGRRLIDRARTPEEMLASRSLGIDAEYYIRNLLIPPLARIFNLVGGDVEQWYDSMPRARAAKRYGGVAARIDAHFASLHCRICGDEGGPVCVACKRGPDVAATALLGRENAVQARARDLHSICTSCSGTPPVETVLCNSADCPVMYARVVAERDAADAAEAHGLLAQLEW</sequence>
<keyword evidence="15 20" id="KW-0238">DNA-binding</keyword>
<comment type="subcellular location">
    <subcellularLocation>
        <location evidence="2 20">Nucleus</location>
    </subcellularLocation>
</comment>
<dbReference type="InterPro" id="IPR012337">
    <property type="entry name" value="RNaseH-like_sf"/>
</dbReference>
<dbReference type="Pfam" id="PF14260">
    <property type="entry name" value="zf-C4pol"/>
    <property type="match status" value="1"/>
</dbReference>
<dbReference type="FunFam" id="1.10.132.60:FF:000007">
    <property type="entry name" value="DNA polymerase"/>
    <property type="match status" value="1"/>
</dbReference>
<dbReference type="Pfam" id="PF00136">
    <property type="entry name" value="DNA_pol_B"/>
    <property type="match status" value="1"/>
</dbReference>
<dbReference type="KEGG" id="ccac:CcaHIS019_0404790"/>
<keyword evidence="11 20" id="KW-0862">Zinc</keyword>
<feature type="compositionally biased region" description="Polar residues" evidence="21">
    <location>
        <begin position="560"/>
        <end position="582"/>
    </location>
</feature>
<keyword evidence="17 20" id="KW-0539">Nucleus</keyword>
<feature type="compositionally biased region" description="Polar residues" evidence="21">
    <location>
        <begin position="518"/>
        <end position="537"/>
    </location>
</feature>
<keyword evidence="27" id="KW-1185">Reference proteome</keyword>
<evidence type="ECO:0000313" key="27">
    <source>
        <dbReference type="Proteomes" id="UP001233271"/>
    </source>
</evidence>
<dbReference type="Gene3D" id="1.10.287.690">
    <property type="entry name" value="Helix hairpin bin"/>
    <property type="match status" value="1"/>
</dbReference>
<dbReference type="InterPro" id="IPR006172">
    <property type="entry name" value="DNA-dir_DNA_pol_B"/>
</dbReference>
<keyword evidence="6 20" id="KW-0548">Nucleotidyltransferase</keyword>
<evidence type="ECO:0000256" key="16">
    <source>
        <dbReference type="ARBA" id="ARBA00023204"/>
    </source>
</evidence>
<dbReference type="PANTHER" id="PTHR45812:SF1">
    <property type="entry name" value="DNA POLYMERASE ZETA CATALYTIC SUBUNIT"/>
    <property type="match status" value="1"/>
</dbReference>
<evidence type="ECO:0000313" key="26">
    <source>
        <dbReference type="EMBL" id="BEI91659.1"/>
    </source>
</evidence>
<dbReference type="EC" id="2.7.7.7" evidence="20"/>
<dbReference type="GO" id="GO:0006260">
    <property type="term" value="P:DNA replication"/>
    <property type="evidence" value="ECO:0007669"/>
    <property type="project" value="UniProtKB-KW"/>
</dbReference>
<keyword evidence="10 20" id="KW-0863">Zinc-finger</keyword>
<dbReference type="CDD" id="cd05778">
    <property type="entry name" value="DNA_polB_zeta_exo"/>
    <property type="match status" value="1"/>
</dbReference>
<evidence type="ECO:0000256" key="11">
    <source>
        <dbReference type="ARBA" id="ARBA00022833"/>
    </source>
</evidence>
<dbReference type="FunFam" id="1.10.287.690:FF:000002">
    <property type="entry name" value="DNA polymerase zeta"/>
    <property type="match status" value="1"/>
</dbReference>
<dbReference type="GeneID" id="85495529"/>
<dbReference type="Proteomes" id="UP001233271">
    <property type="component" value="Chromosome 4"/>
</dbReference>
<feature type="domain" description="DNA polymerase delta/zeta catalytic subunit N-terminal" evidence="25">
    <location>
        <begin position="75"/>
        <end position="171"/>
    </location>
</feature>
<evidence type="ECO:0000259" key="23">
    <source>
        <dbReference type="Pfam" id="PF03104"/>
    </source>
</evidence>
<evidence type="ECO:0000256" key="15">
    <source>
        <dbReference type="ARBA" id="ARBA00023125"/>
    </source>
</evidence>
<dbReference type="GO" id="GO:0016035">
    <property type="term" value="C:zeta DNA polymerase complex"/>
    <property type="evidence" value="ECO:0007669"/>
    <property type="project" value="InterPro"/>
</dbReference>
<dbReference type="InterPro" id="IPR017964">
    <property type="entry name" value="DNA-dir_DNA_pol_B_CS"/>
</dbReference>
<feature type="compositionally biased region" description="Polar residues" evidence="21">
    <location>
        <begin position="419"/>
        <end position="429"/>
    </location>
</feature>
<evidence type="ECO:0000256" key="6">
    <source>
        <dbReference type="ARBA" id="ARBA00022695"/>
    </source>
</evidence>
<keyword evidence="14 20" id="KW-0411">Iron-sulfur</keyword>
<evidence type="ECO:0000256" key="9">
    <source>
        <dbReference type="ARBA" id="ARBA00022763"/>
    </source>
</evidence>
<dbReference type="RefSeq" id="XP_060456924.1">
    <property type="nucleotide sequence ID" value="XM_060600318.1"/>
</dbReference>
<dbReference type="GO" id="GO:0008270">
    <property type="term" value="F:zinc ion binding"/>
    <property type="evidence" value="ECO:0007669"/>
    <property type="project" value="UniProtKB-KW"/>
</dbReference>
<evidence type="ECO:0000256" key="5">
    <source>
        <dbReference type="ARBA" id="ARBA00022679"/>
    </source>
</evidence>
<dbReference type="InterPro" id="IPR025687">
    <property type="entry name" value="Znf-C4pol"/>
</dbReference>
<dbReference type="GO" id="GO:0051539">
    <property type="term" value="F:4 iron, 4 sulfur cluster binding"/>
    <property type="evidence" value="ECO:0007669"/>
    <property type="project" value="UniProtKB-KW"/>
</dbReference>
<feature type="region of interest" description="Disordered" evidence="21">
    <location>
        <begin position="518"/>
        <end position="540"/>
    </location>
</feature>
<dbReference type="Pfam" id="PF24055">
    <property type="entry name" value="POL3_N"/>
    <property type="match status" value="1"/>
</dbReference>
<feature type="region of interest" description="Disordered" evidence="21">
    <location>
        <begin position="416"/>
        <end position="483"/>
    </location>
</feature>
<keyword evidence="13 20" id="KW-0408">Iron</keyword>
<dbReference type="InterPro" id="IPR006134">
    <property type="entry name" value="DNA-dir_DNA_pol_B_multi_dom"/>
</dbReference>
<dbReference type="SUPFAM" id="SSF53098">
    <property type="entry name" value="Ribonuclease H-like"/>
    <property type="match status" value="1"/>
</dbReference>
<feature type="domain" description="C4-type zinc-finger of DNA polymerase delta" evidence="24">
    <location>
        <begin position="1669"/>
        <end position="1737"/>
    </location>
</feature>
<feature type="region of interest" description="Disordered" evidence="21">
    <location>
        <begin position="706"/>
        <end position="786"/>
    </location>
</feature>
<name>A0AA48L468_9TREE</name>
<keyword evidence="7 20" id="KW-0235">DNA replication</keyword>
<feature type="compositionally biased region" description="Low complexity" evidence="21">
    <location>
        <begin position="757"/>
        <end position="768"/>
    </location>
</feature>
<dbReference type="Pfam" id="PF03104">
    <property type="entry name" value="DNA_pol_B_exo1"/>
    <property type="match status" value="1"/>
</dbReference>
<dbReference type="InterPro" id="IPR043502">
    <property type="entry name" value="DNA/RNA_pol_sf"/>
</dbReference>
<dbReference type="PANTHER" id="PTHR45812">
    <property type="entry name" value="DNA POLYMERASE ZETA CATALYTIC SUBUNIT"/>
    <property type="match status" value="1"/>
</dbReference>
<evidence type="ECO:0000259" key="25">
    <source>
        <dbReference type="Pfam" id="PF24055"/>
    </source>
</evidence>
<dbReference type="PROSITE" id="PS00116">
    <property type="entry name" value="DNA_POLYMERASE_B"/>
    <property type="match status" value="1"/>
</dbReference>
<evidence type="ECO:0000256" key="17">
    <source>
        <dbReference type="ARBA" id="ARBA00023242"/>
    </source>
</evidence>
<dbReference type="SMART" id="SM00486">
    <property type="entry name" value="POLBc"/>
    <property type="match status" value="1"/>
</dbReference>
<comment type="subunit">
    <text evidence="19">Forms DNA polymerase zeta with REV7.</text>
</comment>
<proteinExistence type="inferred from homology"/>
<evidence type="ECO:0000256" key="14">
    <source>
        <dbReference type="ARBA" id="ARBA00023014"/>
    </source>
</evidence>
<feature type="domain" description="DNA-directed DNA polymerase family B multifunctional" evidence="22">
    <location>
        <begin position="1185"/>
        <end position="1631"/>
    </location>
</feature>
<dbReference type="GO" id="GO:0000724">
    <property type="term" value="P:double-strand break repair via homologous recombination"/>
    <property type="evidence" value="ECO:0007669"/>
    <property type="project" value="TreeGrafter"/>
</dbReference>
<keyword evidence="12 20" id="KW-0239">DNA-directed DNA polymerase</keyword>
<dbReference type="GO" id="GO:0005634">
    <property type="term" value="C:nucleus"/>
    <property type="evidence" value="ECO:0007669"/>
    <property type="project" value="UniProtKB-SubCell"/>
</dbReference>
<comment type="cofactor">
    <cofactor evidence="1 20">
        <name>[4Fe-4S] cluster</name>
        <dbReference type="ChEBI" id="CHEBI:49883"/>
    </cofactor>
</comment>
<evidence type="ECO:0000256" key="19">
    <source>
        <dbReference type="ARBA" id="ARBA00066055"/>
    </source>
</evidence>
<keyword evidence="16" id="KW-0234">DNA repair</keyword>
<evidence type="ECO:0000256" key="1">
    <source>
        <dbReference type="ARBA" id="ARBA00001966"/>
    </source>
</evidence>
<evidence type="ECO:0000256" key="18">
    <source>
        <dbReference type="ARBA" id="ARBA00049244"/>
    </source>
</evidence>
<evidence type="ECO:0000259" key="24">
    <source>
        <dbReference type="Pfam" id="PF14260"/>
    </source>
</evidence>
<keyword evidence="5 20" id="KW-0808">Transferase</keyword>
<protein>
    <recommendedName>
        <fullName evidence="20">DNA polymerase</fullName>
        <ecNumber evidence="20">2.7.7.7</ecNumber>
    </recommendedName>
</protein>
<dbReference type="Gene3D" id="3.30.342.10">
    <property type="entry name" value="DNA Polymerase, chain B, domain 1"/>
    <property type="match status" value="1"/>
</dbReference>
<gene>
    <name evidence="26" type="primary">REV3</name>
    <name evidence="26" type="ORF">CcaverHIS019_0404790</name>
</gene>
<dbReference type="InterPro" id="IPR030559">
    <property type="entry name" value="PolZ_Rev3"/>
</dbReference>
<dbReference type="InterPro" id="IPR036397">
    <property type="entry name" value="RNaseH_sf"/>
</dbReference>
<dbReference type="InterPro" id="IPR056435">
    <property type="entry name" value="DPOD/Z_N"/>
</dbReference>
<evidence type="ECO:0000256" key="3">
    <source>
        <dbReference type="ARBA" id="ARBA00005755"/>
    </source>
</evidence>
<comment type="catalytic activity">
    <reaction evidence="18 20">
        <text>DNA(n) + a 2'-deoxyribonucleoside 5'-triphosphate = DNA(n+1) + diphosphate</text>
        <dbReference type="Rhea" id="RHEA:22508"/>
        <dbReference type="Rhea" id="RHEA-COMP:17339"/>
        <dbReference type="Rhea" id="RHEA-COMP:17340"/>
        <dbReference type="ChEBI" id="CHEBI:33019"/>
        <dbReference type="ChEBI" id="CHEBI:61560"/>
        <dbReference type="ChEBI" id="CHEBI:173112"/>
        <dbReference type="EC" id="2.7.7.7"/>
    </reaction>
</comment>
<evidence type="ECO:0000256" key="21">
    <source>
        <dbReference type="SAM" id="MobiDB-lite"/>
    </source>
</evidence>
<comment type="similarity">
    <text evidence="3 20">Belongs to the DNA polymerase type-B family.</text>
</comment>
<dbReference type="Gene3D" id="3.30.420.10">
    <property type="entry name" value="Ribonuclease H-like superfamily/Ribonuclease H"/>
    <property type="match status" value="1"/>
</dbReference>
<dbReference type="GO" id="GO:0000166">
    <property type="term" value="F:nucleotide binding"/>
    <property type="evidence" value="ECO:0007669"/>
    <property type="project" value="InterPro"/>
</dbReference>
<feature type="domain" description="DNA-directed DNA polymerase family B exonuclease" evidence="23">
    <location>
        <begin position="1014"/>
        <end position="1115"/>
    </location>
</feature>
<organism evidence="26 27">
    <name type="scientific">Cutaneotrichosporon cavernicola</name>
    <dbReference type="NCBI Taxonomy" id="279322"/>
    <lineage>
        <taxon>Eukaryota</taxon>
        <taxon>Fungi</taxon>
        <taxon>Dikarya</taxon>
        <taxon>Basidiomycota</taxon>
        <taxon>Agaricomycotina</taxon>
        <taxon>Tremellomycetes</taxon>
        <taxon>Trichosporonales</taxon>
        <taxon>Trichosporonaceae</taxon>
        <taxon>Cutaneotrichosporon</taxon>
    </lineage>
</organism>
<dbReference type="GO" id="GO:0003887">
    <property type="term" value="F:DNA-directed DNA polymerase activity"/>
    <property type="evidence" value="ECO:0007669"/>
    <property type="project" value="UniProtKB-KW"/>
</dbReference>
<evidence type="ECO:0000256" key="8">
    <source>
        <dbReference type="ARBA" id="ARBA00022723"/>
    </source>
</evidence>
<evidence type="ECO:0000256" key="13">
    <source>
        <dbReference type="ARBA" id="ARBA00023004"/>
    </source>
</evidence>
<dbReference type="GO" id="GO:0042276">
    <property type="term" value="P:error-prone translesion synthesis"/>
    <property type="evidence" value="ECO:0007669"/>
    <property type="project" value="TreeGrafter"/>
</dbReference>
<dbReference type="InterPro" id="IPR042087">
    <property type="entry name" value="DNA_pol_B_thumb"/>
</dbReference>
<evidence type="ECO:0000256" key="4">
    <source>
        <dbReference type="ARBA" id="ARBA00022485"/>
    </source>
</evidence>
<dbReference type="InterPro" id="IPR023211">
    <property type="entry name" value="DNA_pol_palm_dom_sf"/>
</dbReference>
<dbReference type="EMBL" id="AP028215">
    <property type="protein sequence ID" value="BEI91659.1"/>
    <property type="molecule type" value="Genomic_DNA"/>
</dbReference>
<keyword evidence="4 20" id="KW-0004">4Fe-4S</keyword>
<dbReference type="PRINTS" id="PR00106">
    <property type="entry name" value="DNAPOLB"/>
</dbReference>
<keyword evidence="8 20" id="KW-0479">Metal-binding</keyword>
<evidence type="ECO:0000256" key="20">
    <source>
        <dbReference type="RuleBase" id="RU000442"/>
    </source>
</evidence>
<dbReference type="Gene3D" id="1.10.132.60">
    <property type="entry name" value="DNA polymerase family B, C-terminal domain"/>
    <property type="match status" value="1"/>
</dbReference>
<dbReference type="GO" id="GO:0003677">
    <property type="term" value="F:DNA binding"/>
    <property type="evidence" value="ECO:0007669"/>
    <property type="project" value="UniProtKB-KW"/>
</dbReference>
<dbReference type="SUPFAM" id="SSF56672">
    <property type="entry name" value="DNA/RNA polymerases"/>
    <property type="match status" value="1"/>
</dbReference>
<dbReference type="CDD" id="cd05534">
    <property type="entry name" value="POLBc_zeta"/>
    <property type="match status" value="1"/>
</dbReference>